<dbReference type="Pfam" id="PF01531">
    <property type="entry name" value="Glyco_transf_11"/>
    <property type="match status" value="1"/>
</dbReference>
<dbReference type="GO" id="GO:0032580">
    <property type="term" value="C:Golgi cisterna membrane"/>
    <property type="evidence" value="ECO:0007669"/>
    <property type="project" value="UniProtKB-SubCell"/>
</dbReference>
<reference evidence="5" key="1">
    <citation type="submission" date="2022-11" db="UniProtKB">
        <authorList>
            <consortium name="WormBaseParasite"/>
        </authorList>
    </citation>
    <scope>IDENTIFICATION</scope>
</reference>
<accession>A0A915IIR0</accession>
<dbReference type="GO" id="GO:0005975">
    <property type="term" value="P:carbohydrate metabolic process"/>
    <property type="evidence" value="ECO:0007669"/>
    <property type="project" value="InterPro"/>
</dbReference>
<dbReference type="EC" id="2.4.1.-" evidence="3"/>
<evidence type="ECO:0000313" key="5">
    <source>
        <dbReference type="WBParaSite" id="nRc.2.0.1.t13262-RA"/>
    </source>
</evidence>
<dbReference type="CDD" id="cd11301">
    <property type="entry name" value="Fut1_Fut2_like"/>
    <property type="match status" value="1"/>
</dbReference>
<keyword evidence="4" id="KW-1185">Reference proteome</keyword>
<comment type="subcellular location">
    <subcellularLocation>
        <location evidence="3">Golgi apparatus</location>
        <location evidence="3">Golgi stack membrane</location>
        <topology evidence="3">Single-pass type II membrane protein</topology>
    </subcellularLocation>
</comment>
<dbReference type="InterPro" id="IPR002516">
    <property type="entry name" value="Glyco_trans_11"/>
</dbReference>
<evidence type="ECO:0000256" key="3">
    <source>
        <dbReference type="RuleBase" id="RU363129"/>
    </source>
</evidence>
<proteinExistence type="inferred from homology"/>
<organism evidence="4 5">
    <name type="scientific">Romanomermis culicivorax</name>
    <name type="common">Nematode worm</name>
    <dbReference type="NCBI Taxonomy" id="13658"/>
    <lineage>
        <taxon>Eukaryota</taxon>
        <taxon>Metazoa</taxon>
        <taxon>Ecdysozoa</taxon>
        <taxon>Nematoda</taxon>
        <taxon>Enoplea</taxon>
        <taxon>Dorylaimia</taxon>
        <taxon>Mermithida</taxon>
        <taxon>Mermithoidea</taxon>
        <taxon>Mermithidae</taxon>
        <taxon>Romanomermis</taxon>
    </lineage>
</organism>
<sequence length="181" mass="21019">MTRYSDDWIYDLLKNPDIRIHRNDTILIGVHVRRGVDLTWNTRNQVHGHVIAPKSYFVRAVSRFRSIFNTQGDNISRTLFLITSDDPFWCRQNLLARRDENDTIGRDAVLLANPANMREVDLAILASCQHTVMSTGTFSWWAAYLAGGQAIYYENWPRPGSSLSKMVQREDYFLSHWIPMV</sequence>
<dbReference type="PANTHER" id="PTHR11927:SF9">
    <property type="entry name" value="L-FUCOSYLTRANSFERASE"/>
    <property type="match status" value="1"/>
</dbReference>
<evidence type="ECO:0000256" key="2">
    <source>
        <dbReference type="ARBA" id="ARBA00022679"/>
    </source>
</evidence>
<keyword evidence="3" id="KW-0325">Glycoprotein</keyword>
<name>A0A915IIR0_ROMCU</name>
<dbReference type="GO" id="GO:0008107">
    <property type="term" value="F:galactoside 2-alpha-L-fucosyltransferase activity"/>
    <property type="evidence" value="ECO:0007669"/>
    <property type="project" value="InterPro"/>
</dbReference>
<keyword evidence="2 3" id="KW-0808">Transferase</keyword>
<dbReference type="PANTHER" id="PTHR11927">
    <property type="entry name" value="GALACTOSIDE 2-L-FUCOSYLTRANSFERASE"/>
    <property type="match status" value="1"/>
</dbReference>
<evidence type="ECO:0000256" key="1">
    <source>
        <dbReference type="ARBA" id="ARBA00022676"/>
    </source>
</evidence>
<comment type="pathway">
    <text evidence="3">Protein modification; protein glycosylation.</text>
</comment>
<dbReference type="OMA" id="IRIHRND"/>
<keyword evidence="3" id="KW-0333">Golgi apparatus</keyword>
<dbReference type="WBParaSite" id="nRc.2.0.1.t13262-RA">
    <property type="protein sequence ID" value="nRc.2.0.1.t13262-RA"/>
    <property type="gene ID" value="nRc.2.0.1.g13262"/>
</dbReference>
<keyword evidence="3" id="KW-0812">Transmembrane</keyword>
<protein>
    <recommendedName>
        <fullName evidence="3">L-Fucosyltransferase</fullName>
        <ecNumber evidence="3">2.4.1.-</ecNumber>
    </recommendedName>
</protein>
<dbReference type="Proteomes" id="UP000887565">
    <property type="component" value="Unplaced"/>
</dbReference>
<keyword evidence="3" id="KW-0735">Signal-anchor</keyword>
<dbReference type="AlphaFoldDB" id="A0A915IIR0"/>
<keyword evidence="1 3" id="KW-0328">Glycosyltransferase</keyword>
<evidence type="ECO:0000313" key="4">
    <source>
        <dbReference type="Proteomes" id="UP000887565"/>
    </source>
</evidence>
<comment type="similarity">
    <text evidence="3">Belongs to the glycosyltransferase 11 family.</text>
</comment>